<organism evidence="2 3">
    <name type="scientific">Phormidium tenue NIES-30</name>
    <dbReference type="NCBI Taxonomy" id="549789"/>
    <lineage>
        <taxon>Bacteria</taxon>
        <taxon>Bacillati</taxon>
        <taxon>Cyanobacteriota</taxon>
        <taxon>Cyanophyceae</taxon>
        <taxon>Oscillatoriophycideae</taxon>
        <taxon>Oscillatoriales</taxon>
        <taxon>Oscillatoriaceae</taxon>
        <taxon>Phormidium</taxon>
    </lineage>
</organism>
<proteinExistence type="predicted"/>
<dbReference type="EMBL" id="MRCG01000026">
    <property type="protein sequence ID" value="OKH44062.1"/>
    <property type="molecule type" value="Genomic_DNA"/>
</dbReference>
<protein>
    <recommendedName>
        <fullName evidence="1">Na+-translocating membrane potential-generating system MpsC domain-containing protein</fullName>
    </recommendedName>
</protein>
<feature type="domain" description="Na+-translocating membrane potential-generating system MpsC" evidence="1">
    <location>
        <begin position="11"/>
        <end position="119"/>
    </location>
</feature>
<evidence type="ECO:0000313" key="3">
    <source>
        <dbReference type="Proteomes" id="UP000185557"/>
    </source>
</evidence>
<keyword evidence="3" id="KW-1185">Reference proteome</keyword>
<reference evidence="2 3" key="1">
    <citation type="submission" date="2016-11" db="EMBL/GenBank/DDBJ databases">
        <title>Draft Genome Sequences of Nine Cyanobacterial Strains from Diverse Habitats.</title>
        <authorList>
            <person name="Zhu T."/>
            <person name="Hou S."/>
            <person name="Lu X."/>
            <person name="Hess W.R."/>
        </authorList>
    </citation>
    <scope>NUCLEOTIDE SEQUENCE [LARGE SCALE GENOMIC DNA]</scope>
    <source>
        <strain evidence="2 3">NIES-30</strain>
    </source>
</reference>
<dbReference type="OrthoDB" id="512464at2"/>
<evidence type="ECO:0000259" key="1">
    <source>
        <dbReference type="Pfam" id="PF10057"/>
    </source>
</evidence>
<name>A0A1U7IYS5_9CYAN</name>
<dbReference type="Proteomes" id="UP000185557">
    <property type="component" value="Unassembled WGS sequence"/>
</dbReference>
<dbReference type="STRING" id="549789.NIES30_23300"/>
<comment type="caution">
    <text evidence="2">The sequence shown here is derived from an EMBL/GenBank/DDBJ whole genome shotgun (WGS) entry which is preliminary data.</text>
</comment>
<gene>
    <name evidence="2" type="ORF">NIES30_23300</name>
</gene>
<dbReference type="InterPro" id="IPR018745">
    <property type="entry name" value="MpsC"/>
</dbReference>
<sequence length="133" mass="14443">MDTTPSTLLPTAGQIQRHLTQQFQRLYREQLNHATGKITCQLIDDKLLLVIEDSVTKPEQLLVQNGDAALAEQVRADLATALRPQIIQIAEEALDRDVVDILTDATLATGRTGIVIILSAPPDLRPAAKAAQA</sequence>
<evidence type="ECO:0000313" key="2">
    <source>
        <dbReference type="EMBL" id="OKH44062.1"/>
    </source>
</evidence>
<dbReference type="AlphaFoldDB" id="A0A1U7IYS5"/>
<dbReference type="Pfam" id="PF10057">
    <property type="entry name" value="MpsC"/>
    <property type="match status" value="1"/>
</dbReference>
<dbReference type="RefSeq" id="WP_073610848.1">
    <property type="nucleotide sequence ID" value="NZ_MRCG01000026.1"/>
</dbReference>
<accession>A0A1U7IYS5</accession>